<comment type="similarity">
    <text evidence="1">Belongs to the disease resistance NB-LRR family.</text>
</comment>
<dbReference type="InterPro" id="IPR027417">
    <property type="entry name" value="P-loop_NTPase"/>
</dbReference>
<keyword evidence="5" id="KW-0611">Plant defense</keyword>
<keyword evidence="7" id="KW-0175">Coiled coil</keyword>
<dbReference type="InterPro" id="IPR050905">
    <property type="entry name" value="Plant_NBS-LRR"/>
</dbReference>
<gene>
    <name evidence="10" type="ORF">Fmac_031230</name>
</gene>
<evidence type="ECO:0000256" key="2">
    <source>
        <dbReference type="ARBA" id="ARBA00022614"/>
    </source>
</evidence>
<dbReference type="Gene3D" id="1.10.8.430">
    <property type="entry name" value="Helical domain of apoptotic protease-activating factors"/>
    <property type="match status" value="1"/>
</dbReference>
<evidence type="ECO:0000313" key="11">
    <source>
        <dbReference type="Proteomes" id="UP001603857"/>
    </source>
</evidence>
<evidence type="ECO:0000256" key="5">
    <source>
        <dbReference type="ARBA" id="ARBA00022821"/>
    </source>
</evidence>
<feature type="coiled-coil region" evidence="7">
    <location>
        <begin position="786"/>
        <end position="813"/>
    </location>
</feature>
<sequence>METTLLILDDVWEELDFEALGIPLKENINKGCRVLLTTHDREVCASMQCQSIIELNILTDEEACILFKSHAEIIDESSNALNVVGKKIVDKCKRLPIAIVMIGSTLRGKTIKEWELALSRLEGLTSPYGCFQVSYDNLIDELAKSLFLMCSIFAEDHEIDLEDLFRFGWGQGIFETFGTVEKARKVFHKSVNILKDSFLLLHANKEKVKMHDMIRDVALWIASERDLTILESNLIDSRMLVEDENIKDIRAIYISDLRNGTILNDDHLNSLSPSLEILVLQSLKVGLENLHTLCLRGYKLGSISILESLQALEILDLRGSSFEELPDGIVAMKKLKLVDMYDCQIIKNNAFKVTKKCLQLEELYVCPLFEKDIIPHDVSFLSRLQRYVIQYSFARRSPLSYYSELYSLSRALYLKGFISLQVEDFISRVKYLRLVNVEGGYKNLISSMDPKGMNQLNDLRSYDCGEIECLFDGTNVDMFQPKTVFTNLASLSIHSLCSLHKVFDDPYSRCSLKNLRELGLGSCPKVASLFMSSIVQTLKQLEVLNIHDCSELKHIIEEAEKGNADYFPKLRSLDIINCKELEYIFPVSFCQGLANLEEEKKIIPLRIAMTFDQLCDQMISSKLKAVPKFERLELSHFGIEGRFQFQMEELGSNKEPLNMDLRDLLLMNLLELNFIWKGPTNFLTLKKLQKIYVKGCPKLKTIFSPSIVKSFPRLIKMQISDCDELEQRRKWDLFDEEELRENELFGLEELFRDLEWFISEKVREQLREQHWHPKEEELREVKSLTWDLQETEFRDMERRMNGLEEELGEMELLEETMQYKRDGMEEEK</sequence>
<evidence type="ECO:0000256" key="1">
    <source>
        <dbReference type="ARBA" id="ARBA00008894"/>
    </source>
</evidence>
<dbReference type="PANTHER" id="PTHR33463:SF105">
    <property type="entry name" value="AND NB-ARC DOMAIN DISEASE RESISTANCE PROTEIN, PUTATIVE-RELATED"/>
    <property type="match status" value="1"/>
</dbReference>
<dbReference type="SUPFAM" id="SSF52540">
    <property type="entry name" value="P-loop containing nucleoside triphosphate hydrolases"/>
    <property type="match status" value="1"/>
</dbReference>
<evidence type="ECO:0000259" key="8">
    <source>
        <dbReference type="Pfam" id="PF00931"/>
    </source>
</evidence>
<dbReference type="AlphaFoldDB" id="A0ABD1L1G0"/>
<evidence type="ECO:0000256" key="3">
    <source>
        <dbReference type="ARBA" id="ARBA00022737"/>
    </source>
</evidence>
<dbReference type="InterPro" id="IPR032675">
    <property type="entry name" value="LRR_dom_sf"/>
</dbReference>
<dbReference type="InterPro" id="IPR036388">
    <property type="entry name" value="WH-like_DNA-bd_sf"/>
</dbReference>
<name>A0ABD1L1G0_9FABA</name>
<evidence type="ECO:0000256" key="4">
    <source>
        <dbReference type="ARBA" id="ARBA00022741"/>
    </source>
</evidence>
<dbReference type="Pfam" id="PF00931">
    <property type="entry name" value="NB-ARC"/>
    <property type="match status" value="1"/>
</dbReference>
<dbReference type="PANTHER" id="PTHR33463">
    <property type="entry name" value="NB-ARC DOMAIN-CONTAINING PROTEIN-RELATED"/>
    <property type="match status" value="1"/>
</dbReference>
<feature type="domain" description="Disease resistance protein At4g27190-like leucine-rich repeats" evidence="9">
    <location>
        <begin position="550"/>
        <end position="598"/>
    </location>
</feature>
<dbReference type="Gene3D" id="3.80.10.10">
    <property type="entry name" value="Ribonuclease Inhibitor"/>
    <property type="match status" value="2"/>
</dbReference>
<accession>A0ABD1L1G0</accession>
<dbReference type="Gene3D" id="3.40.50.300">
    <property type="entry name" value="P-loop containing nucleotide triphosphate hydrolases"/>
    <property type="match status" value="1"/>
</dbReference>
<keyword evidence="3" id="KW-0677">Repeat</keyword>
<keyword evidence="4" id="KW-0547">Nucleotide-binding</keyword>
<evidence type="ECO:0000313" key="10">
    <source>
        <dbReference type="EMBL" id="KAL2317354.1"/>
    </source>
</evidence>
<dbReference type="GO" id="GO:0006952">
    <property type="term" value="P:defense response"/>
    <property type="evidence" value="ECO:0007669"/>
    <property type="project" value="UniProtKB-KW"/>
</dbReference>
<evidence type="ECO:0000259" key="9">
    <source>
        <dbReference type="Pfam" id="PF23247"/>
    </source>
</evidence>
<dbReference type="InterPro" id="IPR042197">
    <property type="entry name" value="Apaf_helical"/>
</dbReference>
<comment type="caution">
    <text evidence="10">The sequence shown here is derived from an EMBL/GenBank/DDBJ whole genome shotgun (WGS) entry which is preliminary data.</text>
</comment>
<dbReference type="Proteomes" id="UP001603857">
    <property type="component" value="Unassembled WGS sequence"/>
</dbReference>
<proteinExistence type="inferred from homology"/>
<dbReference type="InterPro" id="IPR057135">
    <property type="entry name" value="At4g27190-like_LRR"/>
</dbReference>
<keyword evidence="11" id="KW-1185">Reference proteome</keyword>
<dbReference type="SUPFAM" id="SSF52058">
    <property type="entry name" value="L domain-like"/>
    <property type="match status" value="1"/>
</dbReference>
<keyword evidence="6" id="KW-0067">ATP-binding</keyword>
<feature type="domain" description="NB-ARC" evidence="8">
    <location>
        <begin position="4"/>
        <end position="70"/>
    </location>
</feature>
<dbReference type="EMBL" id="JBGMDY010000011">
    <property type="protein sequence ID" value="KAL2317354.1"/>
    <property type="molecule type" value="Genomic_DNA"/>
</dbReference>
<evidence type="ECO:0000256" key="6">
    <source>
        <dbReference type="ARBA" id="ARBA00022840"/>
    </source>
</evidence>
<protein>
    <recommendedName>
        <fullName evidence="12">NB-ARC domain-containing protein</fullName>
    </recommendedName>
</protein>
<evidence type="ECO:0000256" key="7">
    <source>
        <dbReference type="SAM" id="Coils"/>
    </source>
</evidence>
<dbReference type="GO" id="GO:0005524">
    <property type="term" value="F:ATP binding"/>
    <property type="evidence" value="ECO:0007669"/>
    <property type="project" value="UniProtKB-KW"/>
</dbReference>
<organism evidence="10 11">
    <name type="scientific">Flemingia macrophylla</name>
    <dbReference type="NCBI Taxonomy" id="520843"/>
    <lineage>
        <taxon>Eukaryota</taxon>
        <taxon>Viridiplantae</taxon>
        <taxon>Streptophyta</taxon>
        <taxon>Embryophyta</taxon>
        <taxon>Tracheophyta</taxon>
        <taxon>Spermatophyta</taxon>
        <taxon>Magnoliopsida</taxon>
        <taxon>eudicotyledons</taxon>
        <taxon>Gunneridae</taxon>
        <taxon>Pentapetalae</taxon>
        <taxon>rosids</taxon>
        <taxon>fabids</taxon>
        <taxon>Fabales</taxon>
        <taxon>Fabaceae</taxon>
        <taxon>Papilionoideae</taxon>
        <taxon>50 kb inversion clade</taxon>
        <taxon>NPAAA clade</taxon>
        <taxon>indigoferoid/millettioid clade</taxon>
        <taxon>Phaseoleae</taxon>
        <taxon>Flemingia</taxon>
    </lineage>
</organism>
<keyword evidence="2" id="KW-0433">Leucine-rich repeat</keyword>
<feature type="domain" description="Disease resistance protein At4g27190-like leucine-rich repeats" evidence="9">
    <location>
        <begin position="421"/>
        <end position="549"/>
    </location>
</feature>
<feature type="domain" description="Disease resistance protein At4g27190-like leucine-rich repeats" evidence="9">
    <location>
        <begin position="623"/>
        <end position="723"/>
    </location>
</feature>
<dbReference type="Pfam" id="PF23247">
    <property type="entry name" value="LRR_RPS2"/>
    <property type="match status" value="3"/>
</dbReference>
<dbReference type="InterPro" id="IPR002182">
    <property type="entry name" value="NB-ARC"/>
</dbReference>
<reference evidence="10 11" key="1">
    <citation type="submission" date="2024-08" db="EMBL/GenBank/DDBJ databases">
        <title>Insights into the chromosomal genome structure of Flemingia macrophylla.</title>
        <authorList>
            <person name="Ding Y."/>
            <person name="Zhao Y."/>
            <person name="Bi W."/>
            <person name="Wu M."/>
            <person name="Zhao G."/>
            <person name="Gong Y."/>
            <person name="Li W."/>
            <person name="Zhang P."/>
        </authorList>
    </citation>
    <scope>NUCLEOTIDE SEQUENCE [LARGE SCALE GENOMIC DNA]</scope>
    <source>
        <strain evidence="10">DYQJB</strain>
        <tissue evidence="10">Leaf</tissue>
    </source>
</reference>
<evidence type="ECO:0008006" key="12">
    <source>
        <dbReference type="Google" id="ProtNLM"/>
    </source>
</evidence>
<dbReference type="Gene3D" id="1.10.10.10">
    <property type="entry name" value="Winged helix-like DNA-binding domain superfamily/Winged helix DNA-binding domain"/>
    <property type="match status" value="1"/>
</dbReference>